<name>A0A0V0YZI1_TRIBR</name>
<proteinExistence type="predicted"/>
<evidence type="ECO:0000313" key="1">
    <source>
        <dbReference type="EMBL" id="KRY05614.1"/>
    </source>
</evidence>
<keyword evidence="2" id="KW-1185">Reference proteome</keyword>
<gene>
    <name evidence="1" type="ORF">T03_17798</name>
</gene>
<reference evidence="1 2" key="1">
    <citation type="submission" date="2015-01" db="EMBL/GenBank/DDBJ databases">
        <title>Evolution of Trichinella species and genotypes.</title>
        <authorList>
            <person name="Korhonen P.K."/>
            <person name="Edoardo P."/>
            <person name="Giuseppe L.R."/>
            <person name="Gasser R.B."/>
        </authorList>
    </citation>
    <scope>NUCLEOTIDE SEQUENCE [LARGE SCALE GENOMIC DNA]</scope>
    <source>
        <strain evidence="1">ISS120</strain>
    </source>
</reference>
<organism evidence="1 2">
    <name type="scientific">Trichinella britovi</name>
    <name type="common">Parasitic roundworm</name>
    <dbReference type="NCBI Taxonomy" id="45882"/>
    <lineage>
        <taxon>Eukaryota</taxon>
        <taxon>Metazoa</taxon>
        <taxon>Ecdysozoa</taxon>
        <taxon>Nematoda</taxon>
        <taxon>Enoplea</taxon>
        <taxon>Dorylaimia</taxon>
        <taxon>Trichinellida</taxon>
        <taxon>Trichinellidae</taxon>
        <taxon>Trichinella</taxon>
    </lineage>
</organism>
<sequence length="62" mass="7043">MIDVKGTEEPYAIIRRFVKIFCVWGAFCAREGWVNKIESHVSSKANKIIDIAQKFASSPLNE</sequence>
<dbReference type="AlphaFoldDB" id="A0A0V0YZI1"/>
<protein>
    <submittedName>
        <fullName evidence="1">Uncharacterized protein</fullName>
    </submittedName>
</protein>
<accession>A0A0V0YZI1</accession>
<comment type="caution">
    <text evidence="1">The sequence shown here is derived from an EMBL/GenBank/DDBJ whole genome shotgun (WGS) entry which is preliminary data.</text>
</comment>
<dbReference type="Proteomes" id="UP000054653">
    <property type="component" value="Unassembled WGS sequence"/>
</dbReference>
<evidence type="ECO:0000313" key="2">
    <source>
        <dbReference type="Proteomes" id="UP000054653"/>
    </source>
</evidence>
<dbReference type="EMBL" id="JYDI01004894">
    <property type="protein sequence ID" value="KRY05614.1"/>
    <property type="molecule type" value="Genomic_DNA"/>
</dbReference>